<dbReference type="Proteomes" id="UP001596540">
    <property type="component" value="Unassembled WGS sequence"/>
</dbReference>
<sequence length="65" mass="7152">MTWTYSAAHSPTEPTDQLVMQIAELLTREGVLDPDDPVELDGVGAEATALVRVGGQRFRIGVQRW</sequence>
<proteinExistence type="predicted"/>
<keyword evidence="2" id="KW-1185">Reference proteome</keyword>
<organism evidence="1 2">
    <name type="scientific">Marinactinospora rubrisoli</name>
    <dbReference type="NCBI Taxonomy" id="2715399"/>
    <lineage>
        <taxon>Bacteria</taxon>
        <taxon>Bacillati</taxon>
        <taxon>Actinomycetota</taxon>
        <taxon>Actinomycetes</taxon>
        <taxon>Streptosporangiales</taxon>
        <taxon>Nocardiopsidaceae</taxon>
        <taxon>Marinactinospora</taxon>
    </lineage>
</organism>
<evidence type="ECO:0000313" key="1">
    <source>
        <dbReference type="EMBL" id="MFC7331355.1"/>
    </source>
</evidence>
<dbReference type="RefSeq" id="WP_379874151.1">
    <property type="nucleotide sequence ID" value="NZ_JBHTBH010000020.1"/>
</dbReference>
<dbReference type="EMBL" id="JBHTBH010000020">
    <property type="protein sequence ID" value="MFC7331355.1"/>
    <property type="molecule type" value="Genomic_DNA"/>
</dbReference>
<gene>
    <name evidence="1" type="ORF">ACFQRF_26795</name>
</gene>
<comment type="caution">
    <text evidence="1">The sequence shown here is derived from an EMBL/GenBank/DDBJ whole genome shotgun (WGS) entry which is preliminary data.</text>
</comment>
<evidence type="ECO:0000313" key="2">
    <source>
        <dbReference type="Proteomes" id="UP001596540"/>
    </source>
</evidence>
<reference evidence="2" key="1">
    <citation type="journal article" date="2019" name="Int. J. Syst. Evol. Microbiol.">
        <title>The Global Catalogue of Microorganisms (GCM) 10K type strain sequencing project: providing services to taxonomists for standard genome sequencing and annotation.</title>
        <authorList>
            <consortium name="The Broad Institute Genomics Platform"/>
            <consortium name="The Broad Institute Genome Sequencing Center for Infectious Disease"/>
            <person name="Wu L."/>
            <person name="Ma J."/>
        </authorList>
    </citation>
    <scope>NUCLEOTIDE SEQUENCE [LARGE SCALE GENOMIC DNA]</scope>
    <source>
        <strain evidence="2">CGMCC 4.7382</strain>
    </source>
</reference>
<name>A0ABW2KPY5_9ACTN</name>
<accession>A0ABW2KPY5</accession>
<protein>
    <submittedName>
        <fullName evidence="1">Uncharacterized protein</fullName>
    </submittedName>
</protein>